<proteinExistence type="inferred from homology"/>
<dbReference type="InterPro" id="IPR001915">
    <property type="entry name" value="Peptidase_M48"/>
</dbReference>
<evidence type="ECO:0000256" key="6">
    <source>
        <dbReference type="RuleBase" id="RU003983"/>
    </source>
</evidence>
<organism evidence="9 10">
    <name type="scientific">Psychroflexus planctonicus</name>
    <dbReference type="NCBI Taxonomy" id="1526575"/>
    <lineage>
        <taxon>Bacteria</taxon>
        <taxon>Pseudomonadati</taxon>
        <taxon>Bacteroidota</taxon>
        <taxon>Flavobacteriia</taxon>
        <taxon>Flavobacteriales</taxon>
        <taxon>Flavobacteriaceae</taxon>
        <taxon>Psychroflexus</taxon>
    </lineage>
</organism>
<accession>A0ABQ1SP01</accession>
<dbReference type="Proteomes" id="UP000599179">
    <property type="component" value="Unassembled WGS sequence"/>
</dbReference>
<dbReference type="PANTHER" id="PTHR22726:SF1">
    <property type="entry name" value="METALLOENDOPEPTIDASE OMA1, MITOCHONDRIAL"/>
    <property type="match status" value="1"/>
</dbReference>
<dbReference type="Pfam" id="PF01435">
    <property type="entry name" value="Peptidase_M48"/>
    <property type="match status" value="1"/>
</dbReference>
<evidence type="ECO:0000313" key="10">
    <source>
        <dbReference type="Proteomes" id="UP000599179"/>
    </source>
</evidence>
<evidence type="ECO:0000256" key="1">
    <source>
        <dbReference type="ARBA" id="ARBA00022670"/>
    </source>
</evidence>
<protein>
    <submittedName>
        <fullName evidence="9">Peptidase M48</fullName>
    </submittedName>
</protein>
<dbReference type="PANTHER" id="PTHR22726">
    <property type="entry name" value="METALLOENDOPEPTIDASE OMA1"/>
    <property type="match status" value="1"/>
</dbReference>
<comment type="caution">
    <text evidence="9">The sequence shown here is derived from an EMBL/GenBank/DDBJ whole genome shotgun (WGS) entry which is preliminary data.</text>
</comment>
<dbReference type="CDD" id="cd07331">
    <property type="entry name" value="M48C_Oma1_like"/>
    <property type="match status" value="1"/>
</dbReference>
<dbReference type="InterPro" id="IPR051156">
    <property type="entry name" value="Mito/Outer_Membr_Metalloprot"/>
</dbReference>
<name>A0ABQ1SP01_9FLAO</name>
<keyword evidence="4 6" id="KW-0862">Zinc</keyword>
<reference evidence="10" key="1">
    <citation type="journal article" date="2019" name="Int. J. Syst. Evol. Microbiol.">
        <title>The Global Catalogue of Microorganisms (GCM) 10K type strain sequencing project: providing services to taxonomists for standard genome sequencing and annotation.</title>
        <authorList>
            <consortium name="The Broad Institute Genomics Platform"/>
            <consortium name="The Broad Institute Genome Sequencing Center for Infectious Disease"/>
            <person name="Wu L."/>
            <person name="Ma J."/>
        </authorList>
    </citation>
    <scope>NUCLEOTIDE SEQUENCE [LARGE SCALE GENOMIC DNA]</scope>
    <source>
        <strain evidence="10">CGMCC 1.12931</strain>
    </source>
</reference>
<evidence type="ECO:0000259" key="8">
    <source>
        <dbReference type="Pfam" id="PF01435"/>
    </source>
</evidence>
<keyword evidence="10" id="KW-1185">Reference proteome</keyword>
<keyword evidence="1 6" id="KW-0645">Protease</keyword>
<evidence type="ECO:0000256" key="4">
    <source>
        <dbReference type="ARBA" id="ARBA00022833"/>
    </source>
</evidence>
<sequence length="283" mass="31350">MFKSFSTKFFLTFIVFMLVSNCATNPFTGKKTMALVPNNQILPMSFQQYEQVKEESTIIKNTDNSEMIKRIGNDIASAAEKWLDANGYKNYTENYKWEFSLIDENVVNAWAMPGGKVAFYTGILPVAANENGIATIMGHEVAHALANHGQQRMSAGAVQQSLGMVGGAIFSEDQQQQEYFNLAYGLGSQYLGMLPFSRKHETEADEIGLTLMAIAGYNPEEGAELWKRMDKASGGNNPPEFLSTHPSTENRIDNLNKLSSVAKNEAEKFGVTNFKENVPVGEQ</sequence>
<evidence type="ECO:0000256" key="3">
    <source>
        <dbReference type="ARBA" id="ARBA00022801"/>
    </source>
</evidence>
<feature type="signal peptide" evidence="7">
    <location>
        <begin position="1"/>
        <end position="22"/>
    </location>
</feature>
<evidence type="ECO:0000256" key="2">
    <source>
        <dbReference type="ARBA" id="ARBA00022723"/>
    </source>
</evidence>
<evidence type="ECO:0000256" key="7">
    <source>
        <dbReference type="SAM" id="SignalP"/>
    </source>
</evidence>
<keyword evidence="5 6" id="KW-0482">Metalloprotease</keyword>
<keyword evidence="2" id="KW-0479">Metal-binding</keyword>
<evidence type="ECO:0000313" key="9">
    <source>
        <dbReference type="EMBL" id="GGE44015.1"/>
    </source>
</evidence>
<dbReference type="RefSeq" id="WP_188459498.1">
    <property type="nucleotide sequence ID" value="NZ_BMGM01000013.1"/>
</dbReference>
<keyword evidence="3 6" id="KW-0378">Hydrolase</keyword>
<comment type="cofactor">
    <cofactor evidence="6">
        <name>Zn(2+)</name>
        <dbReference type="ChEBI" id="CHEBI:29105"/>
    </cofactor>
    <text evidence="6">Binds 1 zinc ion per subunit.</text>
</comment>
<dbReference type="EMBL" id="BMGM01000013">
    <property type="protein sequence ID" value="GGE44015.1"/>
    <property type="molecule type" value="Genomic_DNA"/>
</dbReference>
<feature type="domain" description="Peptidase M48" evidence="8">
    <location>
        <begin position="92"/>
        <end position="257"/>
    </location>
</feature>
<comment type="similarity">
    <text evidence="6">Belongs to the peptidase M48 family.</text>
</comment>
<gene>
    <name evidence="9" type="ORF">GCM10010832_25050</name>
</gene>
<feature type="chain" id="PRO_5046147930" evidence="7">
    <location>
        <begin position="23"/>
        <end position="283"/>
    </location>
</feature>
<keyword evidence="7" id="KW-0732">Signal</keyword>
<evidence type="ECO:0000256" key="5">
    <source>
        <dbReference type="ARBA" id="ARBA00023049"/>
    </source>
</evidence>
<dbReference type="Gene3D" id="3.30.2010.10">
    <property type="entry name" value="Metalloproteases ('zincins'), catalytic domain"/>
    <property type="match status" value="1"/>
</dbReference>